<feature type="transmembrane region" description="Helical" evidence="3">
    <location>
        <begin position="85"/>
        <end position="103"/>
    </location>
</feature>
<feature type="transmembrane region" description="Helical" evidence="3">
    <location>
        <begin position="276"/>
        <end position="296"/>
    </location>
</feature>
<feature type="transmembrane region" description="Helical" evidence="3">
    <location>
        <begin position="16"/>
        <end position="35"/>
    </location>
</feature>
<feature type="transmembrane region" description="Helical" evidence="3">
    <location>
        <begin position="308"/>
        <end position="325"/>
    </location>
</feature>
<keyword evidence="3" id="KW-0472">Membrane</keyword>
<feature type="transmembrane region" description="Helical" evidence="3">
    <location>
        <begin position="175"/>
        <end position="196"/>
    </location>
</feature>
<organism evidence="5 6">
    <name type="scientific">Scleropages formosus</name>
    <name type="common">Asian bonytongue</name>
    <name type="synonym">Osteoglossum formosum</name>
    <dbReference type="NCBI Taxonomy" id="113540"/>
    <lineage>
        <taxon>Eukaryota</taxon>
        <taxon>Metazoa</taxon>
        <taxon>Chordata</taxon>
        <taxon>Craniata</taxon>
        <taxon>Vertebrata</taxon>
        <taxon>Euteleostomi</taxon>
        <taxon>Actinopterygii</taxon>
        <taxon>Neopterygii</taxon>
        <taxon>Teleostei</taxon>
        <taxon>Osteoglossocephala</taxon>
        <taxon>Osteoglossomorpha</taxon>
        <taxon>Osteoglossiformes</taxon>
        <taxon>Osteoglossidae</taxon>
        <taxon>Scleropages</taxon>
    </lineage>
</organism>
<proteinExistence type="predicted"/>
<feature type="transmembrane region" description="Helical" evidence="3">
    <location>
        <begin position="142"/>
        <end position="163"/>
    </location>
</feature>
<dbReference type="PANTHER" id="PTHR11360:SF84">
    <property type="entry name" value="MAJOR FACILITATOR SUPERFAMILY (MFS) PROFILE DOMAIN-CONTAINING PROTEIN"/>
    <property type="match status" value="1"/>
</dbReference>
<feature type="transmembrane region" description="Helical" evidence="3">
    <location>
        <begin position="55"/>
        <end position="78"/>
    </location>
</feature>
<feature type="domain" description="Major facilitator superfamily (MFS) profile" evidence="4">
    <location>
        <begin position="17"/>
        <end position="423"/>
    </location>
</feature>
<dbReference type="InterPro" id="IPR020846">
    <property type="entry name" value="MFS_dom"/>
</dbReference>
<dbReference type="InterPro" id="IPR050327">
    <property type="entry name" value="Proton-linked_MCT"/>
</dbReference>
<feature type="region of interest" description="Disordered" evidence="2">
    <location>
        <begin position="438"/>
        <end position="463"/>
    </location>
</feature>
<dbReference type="EMBL" id="JARO02002481">
    <property type="protein sequence ID" value="KPP72556.1"/>
    <property type="molecule type" value="Genomic_DNA"/>
</dbReference>
<dbReference type="GO" id="GO:0016020">
    <property type="term" value="C:membrane"/>
    <property type="evidence" value="ECO:0007669"/>
    <property type="project" value="UniProtKB-SubCell"/>
</dbReference>
<name>A0A0P7X6J8_SCLFO</name>
<dbReference type="InterPro" id="IPR011701">
    <property type="entry name" value="MFS"/>
</dbReference>
<dbReference type="Proteomes" id="UP000034805">
    <property type="component" value="Unassembled WGS sequence"/>
</dbReference>
<protein>
    <submittedName>
        <fullName evidence="5">Monocarboxylate transporter 2-like</fullName>
    </submittedName>
</protein>
<dbReference type="PANTHER" id="PTHR11360">
    <property type="entry name" value="MONOCARBOXYLATE TRANSPORTER"/>
    <property type="match status" value="1"/>
</dbReference>
<evidence type="ECO:0000313" key="5">
    <source>
        <dbReference type="EMBL" id="KPP72556.1"/>
    </source>
</evidence>
<keyword evidence="3" id="KW-0812">Transmembrane</keyword>
<dbReference type="InterPro" id="IPR036259">
    <property type="entry name" value="MFS_trans_sf"/>
</dbReference>
<feature type="non-terminal residue" evidence="5">
    <location>
        <position position="1"/>
    </location>
</feature>
<feature type="transmembrane region" description="Helical" evidence="3">
    <location>
        <begin position="401"/>
        <end position="422"/>
    </location>
</feature>
<feature type="transmembrane region" description="Helical" evidence="3">
    <location>
        <begin position="369"/>
        <end position="389"/>
    </location>
</feature>
<dbReference type="AlphaFoldDB" id="A0A0P7X6J8"/>
<reference evidence="5 6" key="1">
    <citation type="submission" date="2015-08" db="EMBL/GenBank/DDBJ databases">
        <title>The genome of the Asian arowana (Scleropages formosus).</title>
        <authorList>
            <person name="Tan M.H."/>
            <person name="Gan H.M."/>
            <person name="Croft L.J."/>
            <person name="Austin C.M."/>
        </authorList>
    </citation>
    <scope>NUCLEOTIDE SEQUENCE [LARGE SCALE GENOMIC DNA]</scope>
    <source>
        <strain evidence="5">Aro1</strain>
    </source>
</reference>
<evidence type="ECO:0000256" key="2">
    <source>
        <dbReference type="SAM" id="MobiDB-lite"/>
    </source>
</evidence>
<gene>
    <name evidence="5" type="ORF">Z043_108425</name>
</gene>
<comment type="subcellular location">
    <subcellularLocation>
        <location evidence="1">Membrane</location>
        <topology evidence="1">Multi-pass membrane protein</topology>
    </subcellularLocation>
</comment>
<accession>A0A0P7X6J8</accession>
<dbReference type="FunFam" id="1.20.1250.20:FF:000406">
    <property type="entry name" value="Monocarboxylate transporter 2"/>
    <property type="match status" value="1"/>
</dbReference>
<keyword evidence="3" id="KW-1133">Transmembrane helix</keyword>
<sequence>LRLMKDSGVKPPDGGYGWVVVASAFTAMGLTAAVLKNFGLFFLDIQRSFGVLTSTTSWVTSIAIAMFHLGAPGASVLSMRFSQRAVIMVGGCLSALGMVLASLGLSLPWIYLTMGLLQGLGISLSWISANSMVSHYFSRWRSIAYAIASSGECIFAIAFSPLFQWFIDTFTWQGALLLIGGLQLNLCVCGALMRPLKHPLTRSRSRSPALDTTDVPELGDSDVCEQEEVKLNFQWSLLKKREMELYILFAVFAAVGFFILPLYLVPYASSLGLEPYWATSLLSVMALGDLMGRLTCGFLANARLIRNLQLLVVVVTLLGVVQLLLPTARSYAALLVFSSFSGLLFGGIVAIHVTSIIDVVGVDAFDSGLGLFMLLRSTGGFIGPPAAGWLVDRFGDFSSSFYLSGVCFIVSGIFVVLVDLLLQRKKAAGREQGLNPELHGCPSTKGDTGGLCNSGPNSSSEVVVSPGNAADLGRKGMYSA</sequence>
<dbReference type="SUPFAM" id="SSF103473">
    <property type="entry name" value="MFS general substrate transporter"/>
    <property type="match status" value="1"/>
</dbReference>
<dbReference type="PROSITE" id="PS50850">
    <property type="entry name" value="MFS"/>
    <property type="match status" value="1"/>
</dbReference>
<dbReference type="Gene3D" id="1.20.1250.20">
    <property type="entry name" value="MFS general substrate transporter like domains"/>
    <property type="match status" value="2"/>
</dbReference>
<evidence type="ECO:0000256" key="1">
    <source>
        <dbReference type="ARBA" id="ARBA00004141"/>
    </source>
</evidence>
<dbReference type="STRING" id="113540.ENSSFOP00015011658"/>
<evidence type="ECO:0000259" key="4">
    <source>
        <dbReference type="PROSITE" id="PS50850"/>
    </source>
</evidence>
<evidence type="ECO:0000313" key="6">
    <source>
        <dbReference type="Proteomes" id="UP000034805"/>
    </source>
</evidence>
<comment type="caution">
    <text evidence="5">The sequence shown here is derived from an EMBL/GenBank/DDBJ whole genome shotgun (WGS) entry which is preliminary data.</text>
</comment>
<feature type="transmembrane region" description="Helical" evidence="3">
    <location>
        <begin position="245"/>
        <end position="264"/>
    </location>
</feature>
<feature type="transmembrane region" description="Helical" evidence="3">
    <location>
        <begin position="331"/>
        <end position="357"/>
    </location>
</feature>
<evidence type="ECO:0000256" key="3">
    <source>
        <dbReference type="SAM" id="Phobius"/>
    </source>
</evidence>
<dbReference type="Pfam" id="PF07690">
    <property type="entry name" value="MFS_1"/>
    <property type="match status" value="1"/>
</dbReference>
<dbReference type="GO" id="GO:0008028">
    <property type="term" value="F:monocarboxylic acid transmembrane transporter activity"/>
    <property type="evidence" value="ECO:0007669"/>
    <property type="project" value="TreeGrafter"/>
</dbReference>